<evidence type="ECO:0000256" key="1">
    <source>
        <dbReference type="SAM" id="SignalP"/>
    </source>
</evidence>
<sequence length="170" mass="17777">MRALTAQSLLRAALPASLLWLAACAPAPIYKSTGTIAAAPFNVAETPERYANADVVWGGRIVSVRTLADRSEIEVLAYPLDGSQRPKAGDSGIGRFVAVMPGFVEPLNYPDGGLITVQGRLTGSRAGKVGEANYVFPLVGVGQSHVWSASEMNSGKNNVHFGVGLGVGIR</sequence>
<dbReference type="PANTHER" id="PTHR37530">
    <property type="entry name" value="OUTER MEMBRANE PROTEIN SLP"/>
    <property type="match status" value="1"/>
</dbReference>
<evidence type="ECO:0000313" key="3">
    <source>
        <dbReference type="Proteomes" id="UP001620408"/>
    </source>
</evidence>
<proteinExistence type="predicted"/>
<feature type="signal peptide" evidence="1">
    <location>
        <begin position="1"/>
        <end position="22"/>
    </location>
</feature>
<dbReference type="InterPro" id="IPR004658">
    <property type="entry name" value="OMP_Slp"/>
</dbReference>
<dbReference type="PANTHER" id="PTHR37530:SF1">
    <property type="entry name" value="OUTER MEMBRANE PROTEIN SLP"/>
    <property type="match status" value="1"/>
</dbReference>
<dbReference type="Pfam" id="PF03843">
    <property type="entry name" value="Slp"/>
    <property type="match status" value="1"/>
</dbReference>
<dbReference type="Proteomes" id="UP001620408">
    <property type="component" value="Unassembled WGS sequence"/>
</dbReference>
<dbReference type="RefSeq" id="WP_379986386.1">
    <property type="nucleotide sequence ID" value="NZ_JADIKD010000007.1"/>
</dbReference>
<reference evidence="2 3" key="1">
    <citation type="submission" date="2020-10" db="EMBL/GenBank/DDBJ databases">
        <title>Phylogeny of dyella-like bacteria.</title>
        <authorList>
            <person name="Fu J."/>
        </authorList>
    </citation>
    <scope>NUCLEOTIDE SEQUENCE [LARGE SCALE GENOMIC DNA]</scope>
    <source>
        <strain evidence="2 3">BB4</strain>
    </source>
</reference>
<feature type="chain" id="PRO_5046284065" evidence="1">
    <location>
        <begin position="23"/>
        <end position="170"/>
    </location>
</feature>
<accession>A0ABW8K0C8</accession>
<gene>
    <name evidence="2" type="ORF">ISS97_03705</name>
</gene>
<keyword evidence="3" id="KW-1185">Reference proteome</keyword>
<dbReference type="PIRSF" id="PIRSF004982">
    <property type="entry name" value="SlP"/>
    <property type="match status" value="1"/>
</dbReference>
<keyword evidence="1" id="KW-0732">Signal</keyword>
<keyword evidence="2" id="KW-0449">Lipoprotein</keyword>
<dbReference type="EMBL" id="JADIKD010000007">
    <property type="protein sequence ID" value="MFK2916359.1"/>
    <property type="molecule type" value="Genomic_DNA"/>
</dbReference>
<evidence type="ECO:0000313" key="2">
    <source>
        <dbReference type="EMBL" id="MFK2916359.1"/>
    </source>
</evidence>
<dbReference type="PROSITE" id="PS51257">
    <property type="entry name" value="PROKAR_LIPOPROTEIN"/>
    <property type="match status" value="1"/>
</dbReference>
<organism evidence="2 3">
    <name type="scientific">Dyella koreensis</name>
    <dbReference type="NCBI Taxonomy" id="311235"/>
    <lineage>
        <taxon>Bacteria</taxon>
        <taxon>Pseudomonadati</taxon>
        <taxon>Pseudomonadota</taxon>
        <taxon>Gammaproteobacteria</taxon>
        <taxon>Lysobacterales</taxon>
        <taxon>Rhodanobacteraceae</taxon>
        <taxon>Dyella</taxon>
    </lineage>
</organism>
<name>A0ABW8K0C8_9GAMM</name>
<protein>
    <submittedName>
        <fullName evidence="2">Slp family lipoprotein</fullName>
    </submittedName>
</protein>
<comment type="caution">
    <text evidence="2">The sequence shown here is derived from an EMBL/GenBank/DDBJ whole genome shotgun (WGS) entry which is preliminary data.</text>
</comment>